<keyword evidence="2" id="KW-1185">Reference proteome</keyword>
<evidence type="ECO:0000313" key="1">
    <source>
        <dbReference type="EMBL" id="CAG5046901.1"/>
    </source>
</evidence>
<reference evidence="1" key="1">
    <citation type="submission" date="2021-04" db="EMBL/GenBank/DDBJ databases">
        <authorList>
            <person name="Tunstrom K."/>
        </authorList>
    </citation>
    <scope>NUCLEOTIDE SEQUENCE</scope>
</reference>
<comment type="caution">
    <text evidence="1">The sequence shown here is derived from an EMBL/GenBank/DDBJ whole genome shotgun (WGS) entry which is preliminary data.</text>
</comment>
<dbReference type="Proteomes" id="UP000691718">
    <property type="component" value="Unassembled WGS sequence"/>
</dbReference>
<proteinExistence type="predicted"/>
<name>A0A8S3XZ53_PARAO</name>
<protein>
    <submittedName>
        <fullName evidence="1">(apollo) hypothetical protein</fullName>
    </submittedName>
</protein>
<accession>A0A8S3XZ53</accession>
<dbReference type="EMBL" id="CAJQZP010001449">
    <property type="protein sequence ID" value="CAG5046901.1"/>
    <property type="molecule type" value="Genomic_DNA"/>
</dbReference>
<sequence>MEGLPIGIGLFAELESSITITAQNMADRVRYILHSNIFGDAELERLRCEVVPSSDENATDGNAAPLTVQQSAYVNAVVDILVVVDSDDGGIVSHELEKMRSILKEAMSETRSTLLEKLPRLPRIPLSKRNWTVVRVLYPMLVTYLEASRDLCETDLILFGAALAVCRNIGAKFSTAGRVTGQSSAMPA</sequence>
<dbReference type="OrthoDB" id="6928907at2759"/>
<organism evidence="1 2">
    <name type="scientific">Parnassius apollo</name>
    <name type="common">Apollo butterfly</name>
    <name type="synonym">Papilio apollo</name>
    <dbReference type="NCBI Taxonomy" id="110799"/>
    <lineage>
        <taxon>Eukaryota</taxon>
        <taxon>Metazoa</taxon>
        <taxon>Ecdysozoa</taxon>
        <taxon>Arthropoda</taxon>
        <taxon>Hexapoda</taxon>
        <taxon>Insecta</taxon>
        <taxon>Pterygota</taxon>
        <taxon>Neoptera</taxon>
        <taxon>Endopterygota</taxon>
        <taxon>Lepidoptera</taxon>
        <taxon>Glossata</taxon>
        <taxon>Ditrysia</taxon>
        <taxon>Papilionoidea</taxon>
        <taxon>Papilionidae</taxon>
        <taxon>Parnassiinae</taxon>
        <taxon>Parnassini</taxon>
        <taxon>Parnassius</taxon>
        <taxon>Parnassius</taxon>
    </lineage>
</organism>
<gene>
    <name evidence="1" type="ORF">PAPOLLO_LOCUS23693</name>
</gene>
<evidence type="ECO:0000313" key="2">
    <source>
        <dbReference type="Proteomes" id="UP000691718"/>
    </source>
</evidence>
<dbReference type="AlphaFoldDB" id="A0A8S3XZ53"/>